<evidence type="ECO:0000313" key="3">
    <source>
        <dbReference type="Proteomes" id="UP000314616"/>
    </source>
</evidence>
<name>A0A5B8CA85_9MICO</name>
<accession>A0A5B8CA85</accession>
<evidence type="ECO:0000313" key="2">
    <source>
        <dbReference type="EMBL" id="QDC26335.1"/>
    </source>
</evidence>
<reference evidence="2 3" key="1">
    <citation type="submission" date="2019-05" db="EMBL/GenBank/DDBJ databases">
        <title>Georgenia *** sp. nov., and Georgenia *** sp. nov., isolated from the intestinal contents of plateau pika (Ochotona curzoniae) in the Qinghai-Tibet plateau of China.</title>
        <authorList>
            <person name="Tian Z."/>
        </authorList>
    </citation>
    <scope>NUCLEOTIDE SEQUENCE [LARGE SCALE GENOMIC DNA]</scope>
    <source>
        <strain evidence="2 3">Z443</strain>
    </source>
</reference>
<evidence type="ECO:0000259" key="1">
    <source>
        <dbReference type="Pfam" id="PF18899"/>
    </source>
</evidence>
<feature type="domain" description="DUF5655" evidence="1">
    <location>
        <begin position="37"/>
        <end position="118"/>
    </location>
</feature>
<protein>
    <recommendedName>
        <fullName evidence="1">DUF5655 domain-containing protein</fullName>
    </recommendedName>
</protein>
<dbReference type="RefSeq" id="WP_139930978.1">
    <property type="nucleotide sequence ID" value="NZ_CP040915.1"/>
</dbReference>
<dbReference type="Proteomes" id="UP000314616">
    <property type="component" value="Chromosome"/>
</dbReference>
<gene>
    <name evidence="2" type="ORF">FE374_18500</name>
</gene>
<dbReference type="InterPro" id="IPR043714">
    <property type="entry name" value="DUF5655"/>
</dbReference>
<sequence>MIPEPRTAEEFFDGADRGLRIHVAVAAADAALGPHGDRVSRSQIAFRRRRRFAYVWRPDRYLRSDVPAVLSIAASERWQSARFTEVVRPSPRVWMHRLELREVADVDAEVGRWLAAAYAAAG</sequence>
<dbReference type="EMBL" id="CP040915">
    <property type="protein sequence ID" value="QDC26335.1"/>
    <property type="molecule type" value="Genomic_DNA"/>
</dbReference>
<dbReference type="Pfam" id="PF18899">
    <property type="entry name" value="DUF5655"/>
    <property type="match status" value="1"/>
</dbReference>
<dbReference type="KEGG" id="gyu:FE374_18500"/>
<proteinExistence type="predicted"/>
<dbReference type="AlphaFoldDB" id="A0A5B8CA85"/>
<dbReference type="OrthoDB" id="4871934at2"/>
<organism evidence="2 3">
    <name type="scientific">Georgenia yuyongxinii</name>
    <dbReference type="NCBI Taxonomy" id="2589797"/>
    <lineage>
        <taxon>Bacteria</taxon>
        <taxon>Bacillati</taxon>
        <taxon>Actinomycetota</taxon>
        <taxon>Actinomycetes</taxon>
        <taxon>Micrococcales</taxon>
        <taxon>Bogoriellaceae</taxon>
        <taxon>Georgenia</taxon>
    </lineage>
</organism>